<dbReference type="Proteomes" id="UP000663845">
    <property type="component" value="Unassembled WGS sequence"/>
</dbReference>
<name>A0A814YBV9_9BILA</name>
<dbReference type="Proteomes" id="UP000663844">
    <property type="component" value="Unassembled WGS sequence"/>
</dbReference>
<evidence type="ECO:0000313" key="4">
    <source>
        <dbReference type="Proteomes" id="UP000663845"/>
    </source>
</evidence>
<feature type="region of interest" description="Disordered" evidence="1">
    <location>
        <begin position="180"/>
        <end position="206"/>
    </location>
</feature>
<evidence type="ECO:0008006" key="5">
    <source>
        <dbReference type="Google" id="ProtNLM"/>
    </source>
</evidence>
<reference evidence="2" key="1">
    <citation type="submission" date="2021-02" db="EMBL/GenBank/DDBJ databases">
        <authorList>
            <person name="Nowell W R."/>
        </authorList>
    </citation>
    <scope>NUCLEOTIDE SEQUENCE</scope>
</reference>
<evidence type="ECO:0000313" key="3">
    <source>
        <dbReference type="EMBL" id="CAF4039212.1"/>
    </source>
</evidence>
<gene>
    <name evidence="2" type="ORF">JYZ213_LOCUS28394</name>
    <name evidence="3" type="ORF">OXD698_LOCUS31815</name>
</gene>
<accession>A0A814YBV9</accession>
<evidence type="ECO:0000313" key="2">
    <source>
        <dbReference type="EMBL" id="CAF1228276.1"/>
    </source>
</evidence>
<organism evidence="2 4">
    <name type="scientific">Adineta steineri</name>
    <dbReference type="NCBI Taxonomy" id="433720"/>
    <lineage>
        <taxon>Eukaryota</taxon>
        <taxon>Metazoa</taxon>
        <taxon>Spiralia</taxon>
        <taxon>Gnathifera</taxon>
        <taxon>Rotifera</taxon>
        <taxon>Eurotatoria</taxon>
        <taxon>Bdelloidea</taxon>
        <taxon>Adinetida</taxon>
        <taxon>Adinetidae</taxon>
        <taxon>Adineta</taxon>
    </lineage>
</organism>
<dbReference type="EMBL" id="CAJOAZ010004005">
    <property type="protein sequence ID" value="CAF4039212.1"/>
    <property type="molecule type" value="Genomic_DNA"/>
</dbReference>
<feature type="compositionally biased region" description="Low complexity" evidence="1">
    <location>
        <begin position="182"/>
        <end position="206"/>
    </location>
</feature>
<evidence type="ECO:0000256" key="1">
    <source>
        <dbReference type="SAM" id="MobiDB-lite"/>
    </source>
</evidence>
<protein>
    <recommendedName>
        <fullName evidence="5">Retrotransposon gag domain-containing protein</fullName>
    </recommendedName>
</protein>
<dbReference type="EMBL" id="CAJNOG010000412">
    <property type="protein sequence ID" value="CAF1228276.1"/>
    <property type="molecule type" value="Genomic_DNA"/>
</dbReference>
<proteinExistence type="predicted"/>
<comment type="caution">
    <text evidence="2">The sequence shown here is derived from an EMBL/GenBank/DDBJ whole genome shotgun (WGS) entry which is preliminary data.</text>
</comment>
<dbReference type="AlphaFoldDB" id="A0A814YBV9"/>
<sequence>MAPTNNPQEFLNSLELVEVSDFITDVLARDSYLDLVARHLIWYDNNKALLNLWTSLKANLFERFKPLLSTAKTQLKERQQQPGESFLTYYDDVIDLCKQVDSDMSLHMIIDYLQDGVCAELKIHIKRCMKKLDDDPSPAQFLKIARDEEELQKEFSYSSSSNATATQPYFAHLIATTSPTITHTNHSNNGSRSSTSQSSRRGSVMA</sequence>